<dbReference type="EMBL" id="PDZR01000013">
    <property type="protein sequence ID" value="PNG25696.1"/>
    <property type="molecule type" value="Genomic_DNA"/>
</dbReference>
<comment type="caution">
    <text evidence="2">The sequence shown here is derived from an EMBL/GenBank/DDBJ whole genome shotgun (WGS) entry which is preliminary data.</text>
</comment>
<accession>A0A2J7TG15</accession>
<gene>
    <name evidence="2" type="ORF">CR492_12315</name>
</gene>
<proteinExistence type="predicted"/>
<evidence type="ECO:0000256" key="1">
    <source>
        <dbReference type="SAM" id="MobiDB-lite"/>
    </source>
</evidence>
<sequence length="60" mass="6386">MTRAPKRPRDPNQLAMFIVDVATNEQPLDESAVTDSARRGGLKGGAARAAKLSPRRGLGL</sequence>
<evidence type="ECO:0000313" key="2">
    <source>
        <dbReference type="EMBL" id="PNG25696.1"/>
    </source>
</evidence>
<organism evidence="2 3">
    <name type="scientific">Methylocella silvestris</name>
    <dbReference type="NCBI Taxonomy" id="199596"/>
    <lineage>
        <taxon>Bacteria</taxon>
        <taxon>Pseudomonadati</taxon>
        <taxon>Pseudomonadota</taxon>
        <taxon>Alphaproteobacteria</taxon>
        <taxon>Hyphomicrobiales</taxon>
        <taxon>Beijerinckiaceae</taxon>
        <taxon>Methylocella</taxon>
    </lineage>
</organism>
<name>A0A2J7TG15_METSI</name>
<protein>
    <submittedName>
        <fullName evidence="2">Histone H1</fullName>
    </submittedName>
</protein>
<dbReference type="AlphaFoldDB" id="A0A2J7TG15"/>
<evidence type="ECO:0000313" key="3">
    <source>
        <dbReference type="Proteomes" id="UP000236286"/>
    </source>
</evidence>
<reference evidence="2 3" key="1">
    <citation type="submission" date="2017-10" db="EMBL/GenBank/DDBJ databases">
        <title>Genome announcement of Methylocella silvestris TVC from permafrost.</title>
        <authorList>
            <person name="Wang J."/>
            <person name="Geng K."/>
            <person name="Ul-Haque F."/>
            <person name="Crombie A.T."/>
            <person name="Street L.E."/>
            <person name="Wookey P.A."/>
            <person name="Murrell J.C."/>
            <person name="Pratscher J."/>
        </authorList>
    </citation>
    <scope>NUCLEOTIDE SEQUENCE [LARGE SCALE GENOMIC DNA]</scope>
    <source>
        <strain evidence="2 3">TVC</strain>
    </source>
</reference>
<feature type="region of interest" description="Disordered" evidence="1">
    <location>
        <begin position="26"/>
        <end position="60"/>
    </location>
</feature>
<dbReference type="Proteomes" id="UP000236286">
    <property type="component" value="Unassembled WGS sequence"/>
</dbReference>
<dbReference type="OrthoDB" id="8455952at2"/>